<evidence type="ECO:0000313" key="2">
    <source>
        <dbReference type="EMBL" id="KON98673.1"/>
    </source>
</evidence>
<dbReference type="InterPro" id="IPR052036">
    <property type="entry name" value="Hydrolase/PRTase-associated"/>
</dbReference>
<dbReference type="InterPro" id="IPR007815">
    <property type="entry name" value="Emycin_Estase"/>
</dbReference>
<evidence type="ECO:0000313" key="3">
    <source>
        <dbReference type="Proteomes" id="UP000037269"/>
    </source>
</evidence>
<dbReference type="PATRIC" id="fig|47500.9.peg.6416"/>
<name>A0A0M0H9A8_ANEMI</name>
<dbReference type="PANTHER" id="PTHR31299">
    <property type="entry name" value="ESTERASE, PUTATIVE (AFU_ORTHOLOGUE AFUA_1G05850)-RELATED"/>
    <property type="match status" value="1"/>
</dbReference>
<keyword evidence="3" id="KW-1185">Reference proteome</keyword>
<dbReference type="Pfam" id="PF05139">
    <property type="entry name" value="Erythro_esteras"/>
    <property type="match status" value="1"/>
</dbReference>
<protein>
    <recommendedName>
        <fullName evidence="4">Erythromycin esterase</fullName>
    </recommendedName>
</protein>
<feature type="region of interest" description="Disordered" evidence="1">
    <location>
        <begin position="1"/>
        <end position="23"/>
    </location>
</feature>
<accession>A0A0M0H9A8</accession>
<evidence type="ECO:0008006" key="4">
    <source>
        <dbReference type="Google" id="ProtNLM"/>
    </source>
</evidence>
<dbReference type="EMBL" id="LGUG01000004">
    <property type="protein sequence ID" value="KON98673.1"/>
    <property type="molecule type" value="Genomic_DNA"/>
</dbReference>
<organism evidence="2 3">
    <name type="scientific">Aneurinibacillus migulanus</name>
    <name type="common">Bacillus migulanus</name>
    <dbReference type="NCBI Taxonomy" id="47500"/>
    <lineage>
        <taxon>Bacteria</taxon>
        <taxon>Bacillati</taxon>
        <taxon>Bacillota</taxon>
        <taxon>Bacilli</taxon>
        <taxon>Bacillales</taxon>
        <taxon>Paenibacillaceae</taxon>
        <taxon>Aneurinibacillus group</taxon>
        <taxon>Aneurinibacillus</taxon>
    </lineage>
</organism>
<proteinExistence type="predicted"/>
<dbReference type="Gene3D" id="3.40.1660.10">
    <property type="entry name" value="EreA-like (biosynthetic domain)"/>
    <property type="match status" value="2"/>
</dbReference>
<dbReference type="CDD" id="cd14728">
    <property type="entry name" value="Ere-like"/>
    <property type="match status" value="1"/>
</dbReference>
<feature type="compositionally biased region" description="Polar residues" evidence="1">
    <location>
        <begin position="1"/>
        <end position="13"/>
    </location>
</feature>
<gene>
    <name evidence="2" type="ORF">AF333_22965</name>
</gene>
<comment type="caution">
    <text evidence="2">The sequence shown here is derived from an EMBL/GenBank/DDBJ whole genome shotgun (WGS) entry which is preliminary data.</text>
</comment>
<reference evidence="2 3" key="1">
    <citation type="submission" date="2015-07" db="EMBL/GenBank/DDBJ databases">
        <title>Fjat-14205 dsm 2895.</title>
        <authorList>
            <person name="Liu B."/>
            <person name="Wang J."/>
            <person name="Zhu Y."/>
            <person name="Liu G."/>
            <person name="Chen Q."/>
            <person name="Chen Z."/>
            <person name="Lan J."/>
            <person name="Che J."/>
            <person name="Ge C."/>
            <person name="Shi H."/>
            <person name="Pan Z."/>
            <person name="Liu X."/>
        </authorList>
    </citation>
    <scope>NUCLEOTIDE SEQUENCE [LARGE SCALE GENOMIC DNA]</scope>
    <source>
        <strain evidence="2 3">DSM 2895</strain>
    </source>
</reference>
<dbReference type="PANTHER" id="PTHR31299:SF0">
    <property type="entry name" value="ESTERASE, PUTATIVE (AFU_ORTHOLOGUE AFUA_1G05850)-RELATED"/>
    <property type="match status" value="1"/>
</dbReference>
<sequence length="453" mass="52470">MLAAPSSESAQNKKQTEQETWGKWVRNHAHGLDTIEPATAERKDTFSDLKFLKQALKDKRIVLLGESSHGTAEFSSAKVRLIQFLHQEMGYDVIAFESGLGEASAAFAQADSQTSLDTMKQAIYPVWHTKETLPLFDYIKQNTNTEHPLILTGFDMQPHRTFTPFARQWFAHIDAERATQLEQTERQLAQLFRLEATLKEFSASKSKLVQQYNELKKFIKDNKDALQRVYPDRPELISIVDRVFDSRLRALNEYLEPNIRLYENYQNGKYEPPASLEENPIYLRDKAMAEDLAWLAETLYPDKKIIVWGHNSHIRKKSSGVKNDLIFGGAPNMTELLPERLKEQAYSIGLYMYQGENADNSQEKHPVKQPENPESLEMIMKQADQRYAFADMAQEKRKKGTEWMFESRPAFYWGGMFEEQFVPREQYEGILQIDTVHAPHYLTGESEKKQDKE</sequence>
<dbReference type="SUPFAM" id="SSF159501">
    <property type="entry name" value="EreA/ChaN-like"/>
    <property type="match status" value="1"/>
</dbReference>
<dbReference type="AlphaFoldDB" id="A0A0M0H9A8"/>
<dbReference type="STRING" id="47500.AF333_22965"/>
<dbReference type="GO" id="GO:0046677">
    <property type="term" value="P:response to antibiotic"/>
    <property type="evidence" value="ECO:0007669"/>
    <property type="project" value="InterPro"/>
</dbReference>
<dbReference type="Proteomes" id="UP000037269">
    <property type="component" value="Unassembled WGS sequence"/>
</dbReference>
<evidence type="ECO:0000256" key="1">
    <source>
        <dbReference type="SAM" id="MobiDB-lite"/>
    </source>
</evidence>